<keyword evidence="1" id="KW-0812">Transmembrane</keyword>
<evidence type="ECO:0000256" key="1">
    <source>
        <dbReference type="SAM" id="Phobius"/>
    </source>
</evidence>
<keyword evidence="1" id="KW-0472">Membrane</keyword>
<proteinExistence type="predicted"/>
<evidence type="ECO:0000259" key="2">
    <source>
        <dbReference type="Pfam" id="PF13400"/>
    </source>
</evidence>
<dbReference type="Gene3D" id="3.40.50.410">
    <property type="entry name" value="von Willebrand factor, type A domain"/>
    <property type="match status" value="1"/>
</dbReference>
<dbReference type="InterPro" id="IPR028087">
    <property type="entry name" value="Tad_N"/>
</dbReference>
<name>A0A4R2KRW3_9RHOB</name>
<dbReference type="SUPFAM" id="SSF53300">
    <property type="entry name" value="vWA-like"/>
    <property type="match status" value="1"/>
</dbReference>
<dbReference type="EMBL" id="SLWW01000003">
    <property type="protein sequence ID" value="TCO72868.1"/>
    <property type="molecule type" value="Genomic_DNA"/>
</dbReference>
<dbReference type="Proteomes" id="UP000295142">
    <property type="component" value="Unassembled WGS sequence"/>
</dbReference>
<keyword evidence="1" id="KW-1133">Transmembrane helix</keyword>
<keyword evidence="4" id="KW-1185">Reference proteome</keyword>
<dbReference type="Pfam" id="PF13400">
    <property type="entry name" value="Tad"/>
    <property type="match status" value="1"/>
</dbReference>
<accession>A0A4R2KRW3</accession>
<protein>
    <submittedName>
        <fullName evidence="3">Putative Flp pilus-assembly TadE/G-like protein</fullName>
    </submittedName>
</protein>
<reference evidence="3 4" key="1">
    <citation type="submission" date="2019-03" db="EMBL/GenBank/DDBJ databases">
        <title>Genomic Encyclopedia of Type Strains, Phase IV (KMG-IV): sequencing the most valuable type-strain genomes for metagenomic binning, comparative biology and taxonomic classification.</title>
        <authorList>
            <person name="Goeker M."/>
        </authorList>
    </citation>
    <scope>NUCLEOTIDE SEQUENCE [LARGE SCALE GENOMIC DNA]</scope>
    <source>
        <strain evidence="3 4">DSM 4868</strain>
    </source>
</reference>
<gene>
    <name evidence="3" type="ORF">EV655_10397</name>
</gene>
<comment type="caution">
    <text evidence="3">The sequence shown here is derived from an EMBL/GenBank/DDBJ whole genome shotgun (WGS) entry which is preliminary data.</text>
</comment>
<evidence type="ECO:0000313" key="3">
    <source>
        <dbReference type="EMBL" id="TCO72868.1"/>
    </source>
</evidence>
<feature type="transmembrane region" description="Helical" evidence="1">
    <location>
        <begin position="29"/>
        <end position="51"/>
    </location>
</feature>
<evidence type="ECO:0000313" key="4">
    <source>
        <dbReference type="Proteomes" id="UP000295142"/>
    </source>
</evidence>
<organism evidence="3 4">
    <name type="scientific">Rhodovulum euryhalinum</name>
    <dbReference type="NCBI Taxonomy" id="35805"/>
    <lineage>
        <taxon>Bacteria</taxon>
        <taxon>Pseudomonadati</taxon>
        <taxon>Pseudomonadota</taxon>
        <taxon>Alphaproteobacteria</taxon>
        <taxon>Rhodobacterales</taxon>
        <taxon>Paracoccaceae</taxon>
        <taxon>Rhodovulum</taxon>
    </lineage>
</organism>
<sequence>MFIDIIVRDGKAREAAPLRRFRDDETGSLVIFSLMLLVAMLFTAGLAIDFMRYEYTRTRMQNTADRAVLAATSLGQTQDPEAVVRDYFEKAGLGKHVGNISVEEETSSDTVAYRKVRVIAGATMDPIFLPIMERVAQNRRWFVREGQMQDAANLTGNPTDFTKLPVLSTSSAEEGISDLEISLVLDVSGSMGSSSSTGKSKIYELRKAAKDFVHHMQCNPNTNRGSGEPCEVQHGKVSISIVPYSEQVSAGPQLLSQYNVTTEHNASFCVDFDASDYESVSLSPLDQLQRTGHFDPWRESYQSPSDWTCRTESWRAIKPLLDDPSEVYTAIDALSAGGNTSIDIGMKWGAALLDPDTQSVVTNLANTPVSAGSTEMVIDPLFDGRPYEYGQSYNIKAIILMTDGVNTNQHYLKAAYRFGPSVVWHYTKPDGSPGNDVYSVYNEDKNQYRWVDEDGDDVKSSWQNAVYVGGTSNPGTPYQMSYPEVWAKFTTDWFNDFWWLPDAELAHGNSTKNSRLANMCRAAKDKDILVYTIGFEVGKGSAAETVMRNCASTINHFFLADGMNLSDVFGAIASSINQLKLTE</sequence>
<feature type="domain" description="Putative Flp pilus-assembly TadG-like N-terminal" evidence="2">
    <location>
        <begin position="27"/>
        <end position="71"/>
    </location>
</feature>
<dbReference type="AlphaFoldDB" id="A0A4R2KRW3"/>
<dbReference type="RefSeq" id="WP_165905265.1">
    <property type="nucleotide sequence ID" value="NZ_SLWW01000003.1"/>
</dbReference>
<dbReference type="InterPro" id="IPR036465">
    <property type="entry name" value="vWFA_dom_sf"/>
</dbReference>